<keyword evidence="2" id="KW-1185">Reference proteome</keyword>
<reference evidence="1 2" key="2">
    <citation type="submission" date="2020-03" db="EMBL/GenBank/DDBJ databases">
        <authorList>
            <person name="Ichikawa N."/>
            <person name="Kimura A."/>
            <person name="Kitahashi Y."/>
            <person name="Uohara A."/>
        </authorList>
    </citation>
    <scope>NUCLEOTIDE SEQUENCE [LARGE SCALE GENOMIC DNA]</scope>
    <source>
        <strain evidence="1 2">NBRC 105367</strain>
    </source>
</reference>
<name>A0A6F8YU98_9ACTN</name>
<protein>
    <recommendedName>
        <fullName evidence="3">DUF1876 domain-containing protein</fullName>
    </recommendedName>
</protein>
<dbReference type="Proteomes" id="UP000503011">
    <property type="component" value="Chromosome"/>
</dbReference>
<dbReference type="Gene3D" id="3.30.160.240">
    <property type="entry name" value="Rv1738"/>
    <property type="match status" value="1"/>
</dbReference>
<dbReference type="SUPFAM" id="SSF143212">
    <property type="entry name" value="Rv2632c-like"/>
    <property type="match status" value="1"/>
</dbReference>
<dbReference type="RefSeq" id="WP_173161478.1">
    <property type="nucleotide sequence ID" value="NZ_AP022871.1"/>
</dbReference>
<dbReference type="InterPro" id="IPR038070">
    <property type="entry name" value="Rv2632c-like_sf"/>
</dbReference>
<dbReference type="Pfam" id="PF08962">
    <property type="entry name" value="Rv2632c-like"/>
    <property type="match status" value="1"/>
</dbReference>
<evidence type="ECO:0000313" key="2">
    <source>
        <dbReference type="Proteomes" id="UP000503011"/>
    </source>
</evidence>
<gene>
    <name evidence="1" type="ORF">Psuf_068660</name>
</gene>
<dbReference type="KEGG" id="psuu:Psuf_068660"/>
<dbReference type="EMBL" id="AP022871">
    <property type="protein sequence ID" value="BCB89553.1"/>
    <property type="molecule type" value="Genomic_DNA"/>
</dbReference>
<organism evidence="1 2">
    <name type="scientific">Phytohabitans suffuscus</name>
    <dbReference type="NCBI Taxonomy" id="624315"/>
    <lineage>
        <taxon>Bacteria</taxon>
        <taxon>Bacillati</taxon>
        <taxon>Actinomycetota</taxon>
        <taxon>Actinomycetes</taxon>
        <taxon>Micromonosporales</taxon>
        <taxon>Micromonosporaceae</taxon>
    </lineage>
</organism>
<accession>A0A6F8YU98</accession>
<evidence type="ECO:0008006" key="3">
    <source>
        <dbReference type="Google" id="ProtNLM"/>
    </source>
</evidence>
<reference evidence="1 2" key="1">
    <citation type="submission" date="2020-03" db="EMBL/GenBank/DDBJ databases">
        <title>Whole genome shotgun sequence of Phytohabitans suffuscus NBRC 105367.</title>
        <authorList>
            <person name="Komaki H."/>
            <person name="Tamura T."/>
        </authorList>
    </citation>
    <scope>NUCLEOTIDE SEQUENCE [LARGE SCALE GENOMIC DNA]</scope>
    <source>
        <strain evidence="1 2">NBRC 105367</strain>
    </source>
</reference>
<sequence>MTAMKRWNVEILIGEVDNRTYAEAQLYDEIRDDLVGTGQARLRPDEPDIPEIGDEIAVSRALSELGHRLLVAAAGDLEEATHHHVSLER</sequence>
<evidence type="ECO:0000313" key="1">
    <source>
        <dbReference type="EMBL" id="BCB89553.1"/>
    </source>
</evidence>
<proteinExistence type="predicted"/>
<dbReference type="AlphaFoldDB" id="A0A6F8YU98"/>
<dbReference type="InterPro" id="IPR015057">
    <property type="entry name" value="Rv2632c-like"/>
</dbReference>